<reference evidence="9" key="1">
    <citation type="journal article" date="2019" name="Science">
        <title>Mutation of a bHLH transcription factor allowed almond domestication.</title>
        <authorList>
            <person name="Sanchez-Perez R."/>
            <person name="Pavan S."/>
            <person name="Mazzeo R."/>
            <person name="Moldovan C."/>
            <person name="Aiese Cigliano R."/>
            <person name="Del Cueto J."/>
            <person name="Ricciardi F."/>
            <person name="Lotti C."/>
            <person name="Ricciardi L."/>
            <person name="Dicenta F."/>
            <person name="Lopez-Marques R.L."/>
            <person name="Lindberg Moller B."/>
        </authorList>
    </citation>
    <scope>NUCLEOTIDE SEQUENCE</scope>
</reference>
<feature type="non-terminal residue" evidence="9">
    <location>
        <position position="1"/>
    </location>
</feature>
<organism evidence="9">
    <name type="scientific">Prunus dulcis</name>
    <name type="common">Almond</name>
    <name type="synonym">Amygdalus dulcis</name>
    <dbReference type="NCBI Taxonomy" id="3755"/>
    <lineage>
        <taxon>Eukaryota</taxon>
        <taxon>Viridiplantae</taxon>
        <taxon>Streptophyta</taxon>
        <taxon>Embryophyta</taxon>
        <taxon>Tracheophyta</taxon>
        <taxon>Spermatophyta</taxon>
        <taxon>Magnoliopsida</taxon>
        <taxon>eudicotyledons</taxon>
        <taxon>Gunneridae</taxon>
        <taxon>Pentapetalae</taxon>
        <taxon>rosids</taxon>
        <taxon>fabids</taxon>
        <taxon>Rosales</taxon>
        <taxon>Rosaceae</taxon>
        <taxon>Amygdaloideae</taxon>
        <taxon>Amygdaleae</taxon>
        <taxon>Prunus</taxon>
    </lineage>
</organism>
<dbReference type="InterPro" id="IPR009057">
    <property type="entry name" value="Homeodomain-like_sf"/>
</dbReference>
<evidence type="ECO:0000313" key="9">
    <source>
        <dbReference type="EMBL" id="BBH08327.1"/>
    </source>
</evidence>
<dbReference type="CDD" id="cd00167">
    <property type="entry name" value="SANT"/>
    <property type="match status" value="2"/>
</dbReference>
<dbReference type="InterPro" id="IPR001005">
    <property type="entry name" value="SANT/Myb"/>
</dbReference>
<dbReference type="PROSITE" id="PS50090">
    <property type="entry name" value="MYB_LIKE"/>
    <property type="match status" value="1"/>
</dbReference>
<keyword evidence="4" id="KW-0238">DNA-binding</keyword>
<dbReference type="PANTHER" id="PTHR48000:SF67">
    <property type="entry name" value="MYB-LIKE DNA-BINDING DOMAIN CONTAINING PROTEIN, EXPRESSED"/>
    <property type="match status" value="1"/>
</dbReference>
<evidence type="ECO:0000256" key="3">
    <source>
        <dbReference type="ARBA" id="ARBA00023015"/>
    </source>
</evidence>
<evidence type="ECO:0000256" key="1">
    <source>
        <dbReference type="ARBA" id="ARBA00004123"/>
    </source>
</evidence>
<dbReference type="Pfam" id="PF00249">
    <property type="entry name" value="Myb_DNA-binding"/>
    <property type="match status" value="2"/>
</dbReference>
<evidence type="ECO:0000256" key="4">
    <source>
        <dbReference type="ARBA" id="ARBA00023125"/>
    </source>
</evidence>
<dbReference type="Gene3D" id="1.10.10.60">
    <property type="entry name" value="Homeodomain-like"/>
    <property type="match status" value="2"/>
</dbReference>
<name>A0A4Y1RX46_PRUDU</name>
<keyword evidence="6" id="KW-0539">Nucleus</keyword>
<feature type="domain" description="HTH myb-type" evidence="8">
    <location>
        <begin position="75"/>
        <end position="119"/>
    </location>
</feature>
<feature type="domain" description="HTH myb-type" evidence="8">
    <location>
        <begin position="17"/>
        <end position="74"/>
    </location>
</feature>
<dbReference type="PROSITE" id="PS51294">
    <property type="entry name" value="HTH_MYB"/>
    <property type="match status" value="2"/>
</dbReference>
<dbReference type="GO" id="GO:0003677">
    <property type="term" value="F:DNA binding"/>
    <property type="evidence" value="ECO:0007669"/>
    <property type="project" value="UniProtKB-KW"/>
</dbReference>
<gene>
    <name evidence="9" type="ORF">Prudu_020483</name>
</gene>
<sequence>TSVFECLAMGRAPCCDKSKVKRGPWSPEEDTTLKNYLQNHGTGGNWISLPTKAGLNRCGKSCRLRWLNYLRPDIKRGGFTEEEDNLICTLYGTIGTSQLPGRTDNDVKNYWNTKLKKKFFAANNMNLASREFPASVPKFESGTPQDHGTSSSCFDGTLPYLMDVSLGQSFDQQKQISQFPHSNFLEVNDFGTCGSKSFTNISSSQEASSLPTSSILGLENNYTLWSGDESGALTDYGFEPPADALLEISSLLLTSYLANGPLMDSAFVES</sequence>
<dbReference type="GO" id="GO:0005634">
    <property type="term" value="C:nucleus"/>
    <property type="evidence" value="ECO:0007669"/>
    <property type="project" value="UniProtKB-SubCell"/>
</dbReference>
<evidence type="ECO:0000256" key="2">
    <source>
        <dbReference type="ARBA" id="ARBA00022737"/>
    </source>
</evidence>
<dbReference type="SUPFAM" id="SSF46689">
    <property type="entry name" value="Homeodomain-like"/>
    <property type="match status" value="1"/>
</dbReference>
<dbReference type="InterPro" id="IPR017930">
    <property type="entry name" value="Myb_dom"/>
</dbReference>
<evidence type="ECO:0000259" key="7">
    <source>
        <dbReference type="PROSITE" id="PS50090"/>
    </source>
</evidence>
<dbReference type="AlphaFoldDB" id="A0A4Y1RX46"/>
<accession>A0A4Y1RX46</accession>
<protein>
    <submittedName>
        <fullName evidence="9">Myb domain protein 68</fullName>
    </submittedName>
</protein>
<proteinExistence type="predicted"/>
<evidence type="ECO:0000256" key="6">
    <source>
        <dbReference type="ARBA" id="ARBA00023242"/>
    </source>
</evidence>
<comment type="subcellular location">
    <subcellularLocation>
        <location evidence="1">Nucleus</location>
    </subcellularLocation>
</comment>
<keyword evidence="2" id="KW-0677">Repeat</keyword>
<dbReference type="FunFam" id="1.10.10.60:FF:000015">
    <property type="entry name" value="Transcription factor RAX3"/>
    <property type="match status" value="1"/>
</dbReference>
<dbReference type="EMBL" id="AP019303">
    <property type="protein sequence ID" value="BBH08327.1"/>
    <property type="molecule type" value="Genomic_DNA"/>
</dbReference>
<dbReference type="PANTHER" id="PTHR48000">
    <property type="entry name" value="OS09G0431300 PROTEIN"/>
    <property type="match status" value="1"/>
</dbReference>
<keyword evidence="5" id="KW-0804">Transcription</keyword>
<dbReference type="SMART" id="SM00717">
    <property type="entry name" value="SANT"/>
    <property type="match status" value="2"/>
</dbReference>
<keyword evidence="3" id="KW-0805">Transcription regulation</keyword>
<evidence type="ECO:0000256" key="5">
    <source>
        <dbReference type="ARBA" id="ARBA00023163"/>
    </source>
</evidence>
<evidence type="ECO:0000259" key="8">
    <source>
        <dbReference type="PROSITE" id="PS51294"/>
    </source>
</evidence>
<feature type="domain" description="Myb-like" evidence="7">
    <location>
        <begin position="17"/>
        <end position="70"/>
    </location>
</feature>